<dbReference type="InterPro" id="IPR002068">
    <property type="entry name" value="A-crystallin/Hsp20_dom"/>
</dbReference>
<dbReference type="InParanoid" id="A0A2P5E5X3"/>
<dbReference type="Pfam" id="PF00011">
    <property type="entry name" value="HSP20"/>
    <property type="match status" value="1"/>
</dbReference>
<dbReference type="STRING" id="63057.A0A2P5E5X3"/>
<dbReference type="PROSITE" id="PS01031">
    <property type="entry name" value="SHSP"/>
    <property type="match status" value="1"/>
</dbReference>
<evidence type="ECO:0000256" key="2">
    <source>
        <dbReference type="PROSITE-ProRule" id="PRU00285"/>
    </source>
</evidence>
<dbReference type="SUPFAM" id="SSF49764">
    <property type="entry name" value="HSP20-like chaperones"/>
    <property type="match status" value="1"/>
</dbReference>
<protein>
    <submittedName>
        <fullName evidence="5">Small heat shock protein HSP</fullName>
    </submittedName>
</protein>
<evidence type="ECO:0000256" key="1">
    <source>
        <dbReference type="ARBA" id="ARBA00023016"/>
    </source>
</evidence>
<dbReference type="OrthoDB" id="1431247at2759"/>
<dbReference type="PANTHER" id="PTHR11527">
    <property type="entry name" value="HEAT-SHOCK PROTEIN 20 FAMILY MEMBER"/>
    <property type="match status" value="1"/>
</dbReference>
<reference evidence="6" key="1">
    <citation type="submission" date="2016-06" db="EMBL/GenBank/DDBJ databases">
        <title>Parallel loss of symbiosis genes in relatives of nitrogen-fixing non-legume Parasponia.</title>
        <authorList>
            <person name="Van Velzen R."/>
            <person name="Holmer R."/>
            <person name="Bu F."/>
            <person name="Rutten L."/>
            <person name="Van Zeijl A."/>
            <person name="Liu W."/>
            <person name="Santuari L."/>
            <person name="Cao Q."/>
            <person name="Sharma T."/>
            <person name="Shen D."/>
            <person name="Roswanjaya Y."/>
            <person name="Wardhani T."/>
            <person name="Kalhor M.S."/>
            <person name="Jansen J."/>
            <person name="Van den Hoogen J."/>
            <person name="Gungor B."/>
            <person name="Hartog M."/>
            <person name="Hontelez J."/>
            <person name="Verver J."/>
            <person name="Yang W.-C."/>
            <person name="Schijlen E."/>
            <person name="Repin R."/>
            <person name="Schilthuizen M."/>
            <person name="Schranz E."/>
            <person name="Heidstra R."/>
            <person name="Miyata K."/>
            <person name="Fedorova E."/>
            <person name="Kohlen W."/>
            <person name="Bisseling T."/>
            <person name="Smit S."/>
            <person name="Geurts R."/>
        </authorList>
    </citation>
    <scope>NUCLEOTIDE SEQUENCE [LARGE SCALE GENOMIC DNA]</scope>
    <source>
        <strain evidence="6">cv. RG33-2</strain>
    </source>
</reference>
<evidence type="ECO:0000313" key="6">
    <source>
        <dbReference type="Proteomes" id="UP000237000"/>
    </source>
</evidence>
<sequence>MSIVPINVNNQRTSLFDPFSLDLWDPFPDFPFFSSSSLSRVFPGFNLGASSVNSRVDWRESSNAHVLRASLPGFANEDVLLELQDERVLQISTDSGSFMTRFKLPDNAKIDQLKANMNNGVLTVTIPKEEARRPEVRVVEITGED</sequence>
<keyword evidence="1 5" id="KW-0346">Stress response</keyword>
<keyword evidence="6" id="KW-1185">Reference proteome</keyword>
<proteinExistence type="inferred from homology"/>
<dbReference type="Gene3D" id="2.60.40.790">
    <property type="match status" value="1"/>
</dbReference>
<accession>A0A2P5E5X3</accession>
<dbReference type="InterPro" id="IPR031107">
    <property type="entry name" value="Small_HSP"/>
</dbReference>
<organism evidence="5 6">
    <name type="scientific">Trema orientale</name>
    <name type="common">Charcoal tree</name>
    <name type="synonym">Celtis orientalis</name>
    <dbReference type="NCBI Taxonomy" id="63057"/>
    <lineage>
        <taxon>Eukaryota</taxon>
        <taxon>Viridiplantae</taxon>
        <taxon>Streptophyta</taxon>
        <taxon>Embryophyta</taxon>
        <taxon>Tracheophyta</taxon>
        <taxon>Spermatophyta</taxon>
        <taxon>Magnoliopsida</taxon>
        <taxon>eudicotyledons</taxon>
        <taxon>Gunneridae</taxon>
        <taxon>Pentapetalae</taxon>
        <taxon>rosids</taxon>
        <taxon>fabids</taxon>
        <taxon>Rosales</taxon>
        <taxon>Cannabaceae</taxon>
        <taxon>Trema</taxon>
    </lineage>
</organism>
<dbReference type="EMBL" id="JXTC01000228">
    <property type="protein sequence ID" value="PON80932.1"/>
    <property type="molecule type" value="Genomic_DNA"/>
</dbReference>
<feature type="domain" description="SHSP" evidence="4">
    <location>
        <begin position="47"/>
        <end position="144"/>
    </location>
</feature>
<dbReference type="Proteomes" id="UP000237000">
    <property type="component" value="Unassembled WGS sequence"/>
</dbReference>
<comment type="similarity">
    <text evidence="2 3">Belongs to the small heat shock protein (HSP20) family.</text>
</comment>
<evidence type="ECO:0000256" key="3">
    <source>
        <dbReference type="RuleBase" id="RU003616"/>
    </source>
</evidence>
<gene>
    <name evidence="5" type="ORF">TorRG33x02_232650</name>
</gene>
<comment type="caution">
    <text evidence="5">The sequence shown here is derived from an EMBL/GenBank/DDBJ whole genome shotgun (WGS) entry which is preliminary data.</text>
</comment>
<evidence type="ECO:0000259" key="4">
    <source>
        <dbReference type="PROSITE" id="PS01031"/>
    </source>
</evidence>
<dbReference type="AlphaFoldDB" id="A0A2P5E5X3"/>
<dbReference type="InterPro" id="IPR008978">
    <property type="entry name" value="HSP20-like_chaperone"/>
</dbReference>
<name>A0A2P5E5X3_TREOI</name>
<evidence type="ECO:0000313" key="5">
    <source>
        <dbReference type="EMBL" id="PON80932.1"/>
    </source>
</evidence>